<dbReference type="Proteomes" id="UP000598350">
    <property type="component" value="Unassembled WGS sequence"/>
</dbReference>
<comment type="caution">
    <text evidence="1">The sequence shown here is derived from an EMBL/GenBank/DDBJ whole genome shotgun (WGS) entry which is preliminary data.</text>
</comment>
<proteinExistence type="predicted"/>
<dbReference type="EMBL" id="JABTCG010000002">
    <property type="protein sequence ID" value="MBD0850465.1"/>
    <property type="molecule type" value="Genomic_DNA"/>
</dbReference>
<keyword evidence="2" id="KW-1185">Reference proteome</keyword>
<organism evidence="1 2">
    <name type="scientific">Maribacter arenosus</name>
    <dbReference type="NCBI Taxonomy" id="1854708"/>
    <lineage>
        <taxon>Bacteria</taxon>
        <taxon>Pseudomonadati</taxon>
        <taxon>Bacteroidota</taxon>
        <taxon>Flavobacteriia</taxon>
        <taxon>Flavobacteriales</taxon>
        <taxon>Flavobacteriaceae</taxon>
        <taxon>Maribacter</taxon>
    </lineage>
</organism>
<protein>
    <submittedName>
        <fullName evidence="1">Uncharacterized protein</fullName>
    </submittedName>
</protein>
<evidence type="ECO:0000313" key="1">
    <source>
        <dbReference type="EMBL" id="MBD0850465.1"/>
    </source>
</evidence>
<name>A0ABR7V9X4_9FLAO</name>
<accession>A0ABR7V9X4</accession>
<sequence length="52" mass="5870">MKKCILMFALLIAALIVAVWMEKDRKITTNPDVLISENHVKSPSFDLHATSE</sequence>
<reference evidence="1 2" key="1">
    <citation type="submission" date="2020-05" db="EMBL/GenBank/DDBJ databases">
        <title>The draft genome sequence of Maribacter arenosus CAU 1321.</title>
        <authorList>
            <person name="Mu L."/>
        </authorList>
    </citation>
    <scope>NUCLEOTIDE SEQUENCE [LARGE SCALE GENOMIC DNA]</scope>
    <source>
        <strain evidence="1 2">CAU 1321</strain>
    </source>
</reference>
<evidence type="ECO:0000313" key="2">
    <source>
        <dbReference type="Proteomes" id="UP000598350"/>
    </source>
</evidence>
<dbReference type="RefSeq" id="WP_188313590.1">
    <property type="nucleotide sequence ID" value="NZ_JABTCG010000002.1"/>
</dbReference>
<gene>
    <name evidence="1" type="ORF">HPE63_07280</name>
</gene>